<keyword evidence="1" id="KW-0812">Transmembrane</keyword>
<organism evidence="2 3">
    <name type="scientific">Pedococcus badiiscoriae</name>
    <dbReference type="NCBI Taxonomy" id="642776"/>
    <lineage>
        <taxon>Bacteria</taxon>
        <taxon>Bacillati</taxon>
        <taxon>Actinomycetota</taxon>
        <taxon>Actinomycetes</taxon>
        <taxon>Micrococcales</taxon>
        <taxon>Intrasporangiaceae</taxon>
        <taxon>Pedococcus</taxon>
    </lineage>
</organism>
<feature type="transmembrane region" description="Helical" evidence="1">
    <location>
        <begin position="28"/>
        <end position="45"/>
    </location>
</feature>
<keyword evidence="1" id="KW-1133">Transmembrane helix</keyword>
<sequence length="102" mass="11038">MIYDEGSAMSELQHHAPYPPIHHVAPKNPGVALLASIFFPGLGSLMNGHAGKGIGIFVGYVLSWFLVILFVGIFGVIGFWIWGMVDAYQGAKSWNARHGIVS</sequence>
<accession>A0A852WHN3</accession>
<protein>
    <submittedName>
        <fullName evidence="2">TM2 domain-containing membrane protein YozV</fullName>
    </submittedName>
</protein>
<gene>
    <name evidence="2" type="ORF">BJ986_000262</name>
</gene>
<keyword evidence="1" id="KW-0472">Membrane</keyword>
<dbReference type="Proteomes" id="UP000573599">
    <property type="component" value="Unassembled WGS sequence"/>
</dbReference>
<evidence type="ECO:0000313" key="2">
    <source>
        <dbReference type="EMBL" id="NYG05775.1"/>
    </source>
</evidence>
<name>A0A852WHN3_9MICO</name>
<comment type="caution">
    <text evidence="2">The sequence shown here is derived from an EMBL/GenBank/DDBJ whole genome shotgun (WGS) entry which is preliminary data.</text>
</comment>
<dbReference type="EMBL" id="JACCAB010000001">
    <property type="protein sequence ID" value="NYG05775.1"/>
    <property type="molecule type" value="Genomic_DNA"/>
</dbReference>
<dbReference type="AlphaFoldDB" id="A0A852WHN3"/>
<evidence type="ECO:0000256" key="1">
    <source>
        <dbReference type="SAM" id="Phobius"/>
    </source>
</evidence>
<reference evidence="2 3" key="1">
    <citation type="submission" date="2020-07" db="EMBL/GenBank/DDBJ databases">
        <title>Sequencing the genomes of 1000 actinobacteria strains.</title>
        <authorList>
            <person name="Klenk H.-P."/>
        </authorList>
    </citation>
    <scope>NUCLEOTIDE SEQUENCE [LARGE SCALE GENOMIC DNA]</scope>
    <source>
        <strain evidence="2 3">DSM 23987</strain>
    </source>
</reference>
<dbReference type="RefSeq" id="WP_179420353.1">
    <property type="nucleotide sequence ID" value="NZ_JACCAB010000001.1"/>
</dbReference>
<feature type="transmembrane region" description="Helical" evidence="1">
    <location>
        <begin position="57"/>
        <end position="82"/>
    </location>
</feature>
<evidence type="ECO:0000313" key="3">
    <source>
        <dbReference type="Proteomes" id="UP000573599"/>
    </source>
</evidence>
<proteinExistence type="predicted"/>
<keyword evidence="3" id="KW-1185">Reference proteome</keyword>